<evidence type="ECO:0000313" key="2">
    <source>
        <dbReference type="Proteomes" id="UP000030645"/>
    </source>
</evidence>
<accession>W9R4I9</accession>
<organism evidence="1 2">
    <name type="scientific">Morus notabilis</name>
    <dbReference type="NCBI Taxonomy" id="981085"/>
    <lineage>
        <taxon>Eukaryota</taxon>
        <taxon>Viridiplantae</taxon>
        <taxon>Streptophyta</taxon>
        <taxon>Embryophyta</taxon>
        <taxon>Tracheophyta</taxon>
        <taxon>Spermatophyta</taxon>
        <taxon>Magnoliopsida</taxon>
        <taxon>eudicotyledons</taxon>
        <taxon>Gunneridae</taxon>
        <taxon>Pentapetalae</taxon>
        <taxon>rosids</taxon>
        <taxon>fabids</taxon>
        <taxon>Rosales</taxon>
        <taxon>Moraceae</taxon>
        <taxon>Moreae</taxon>
        <taxon>Morus</taxon>
    </lineage>
</organism>
<dbReference type="AlphaFoldDB" id="W9R4I9"/>
<gene>
    <name evidence="1" type="ORF">L484_024661</name>
</gene>
<dbReference type="EMBL" id="KE344580">
    <property type="protein sequence ID" value="EXB68647.1"/>
    <property type="molecule type" value="Genomic_DNA"/>
</dbReference>
<proteinExistence type="predicted"/>
<sequence>MAEMERGEFEVLRPPMVQNSSKYLDPLPKALPRLKYSPHSLHATNLPRWHFLHVASLEHFQYFHLPPLFSAYYPLGPFS</sequence>
<protein>
    <submittedName>
        <fullName evidence="1">Uncharacterized protein</fullName>
    </submittedName>
</protein>
<name>W9R4I9_9ROSA</name>
<reference evidence="2" key="1">
    <citation type="submission" date="2013-01" db="EMBL/GenBank/DDBJ databases">
        <title>Draft Genome Sequence of a Mulberry Tree, Morus notabilis C.K. Schneid.</title>
        <authorList>
            <person name="He N."/>
            <person name="Zhao S."/>
        </authorList>
    </citation>
    <scope>NUCLEOTIDE SEQUENCE</scope>
</reference>
<keyword evidence="2" id="KW-1185">Reference proteome</keyword>
<dbReference type="Proteomes" id="UP000030645">
    <property type="component" value="Unassembled WGS sequence"/>
</dbReference>
<evidence type="ECO:0000313" key="1">
    <source>
        <dbReference type="EMBL" id="EXB68647.1"/>
    </source>
</evidence>